<evidence type="ECO:0000313" key="2">
    <source>
        <dbReference type="EMBL" id="KAF9511925.1"/>
    </source>
</evidence>
<keyword evidence="1" id="KW-0812">Transmembrane</keyword>
<keyword evidence="1" id="KW-0472">Membrane</keyword>
<gene>
    <name evidence="2" type="ORF">BS47DRAFT_1346068</name>
</gene>
<sequence length="80" mass="8637">MSVVVSTLIGSTLLCLVLITLDYKILPMVLKIFTRDWMGEIGAAGQGIQDLNSSFPIFPPMPHALFPTLLTSGFSVLVSL</sequence>
<protein>
    <submittedName>
        <fullName evidence="2">Uncharacterized protein</fullName>
    </submittedName>
</protein>
<organism evidence="2 3">
    <name type="scientific">Hydnum rufescens UP504</name>
    <dbReference type="NCBI Taxonomy" id="1448309"/>
    <lineage>
        <taxon>Eukaryota</taxon>
        <taxon>Fungi</taxon>
        <taxon>Dikarya</taxon>
        <taxon>Basidiomycota</taxon>
        <taxon>Agaricomycotina</taxon>
        <taxon>Agaricomycetes</taxon>
        <taxon>Cantharellales</taxon>
        <taxon>Hydnaceae</taxon>
        <taxon>Hydnum</taxon>
    </lineage>
</organism>
<comment type="caution">
    <text evidence="2">The sequence shown here is derived from an EMBL/GenBank/DDBJ whole genome shotgun (WGS) entry which is preliminary data.</text>
</comment>
<dbReference type="AlphaFoldDB" id="A0A9P6AU16"/>
<evidence type="ECO:0000313" key="3">
    <source>
        <dbReference type="Proteomes" id="UP000886523"/>
    </source>
</evidence>
<feature type="transmembrane region" description="Helical" evidence="1">
    <location>
        <begin position="6"/>
        <end position="26"/>
    </location>
</feature>
<evidence type="ECO:0000256" key="1">
    <source>
        <dbReference type="SAM" id="Phobius"/>
    </source>
</evidence>
<reference evidence="2" key="1">
    <citation type="journal article" date="2020" name="Nat. Commun.">
        <title>Large-scale genome sequencing of mycorrhizal fungi provides insights into the early evolution of symbiotic traits.</title>
        <authorList>
            <person name="Miyauchi S."/>
            <person name="Kiss E."/>
            <person name="Kuo A."/>
            <person name="Drula E."/>
            <person name="Kohler A."/>
            <person name="Sanchez-Garcia M."/>
            <person name="Morin E."/>
            <person name="Andreopoulos B."/>
            <person name="Barry K.W."/>
            <person name="Bonito G."/>
            <person name="Buee M."/>
            <person name="Carver A."/>
            <person name="Chen C."/>
            <person name="Cichocki N."/>
            <person name="Clum A."/>
            <person name="Culley D."/>
            <person name="Crous P.W."/>
            <person name="Fauchery L."/>
            <person name="Girlanda M."/>
            <person name="Hayes R.D."/>
            <person name="Keri Z."/>
            <person name="LaButti K."/>
            <person name="Lipzen A."/>
            <person name="Lombard V."/>
            <person name="Magnuson J."/>
            <person name="Maillard F."/>
            <person name="Murat C."/>
            <person name="Nolan M."/>
            <person name="Ohm R.A."/>
            <person name="Pangilinan J."/>
            <person name="Pereira M.F."/>
            <person name="Perotto S."/>
            <person name="Peter M."/>
            <person name="Pfister S."/>
            <person name="Riley R."/>
            <person name="Sitrit Y."/>
            <person name="Stielow J.B."/>
            <person name="Szollosi G."/>
            <person name="Zifcakova L."/>
            <person name="Stursova M."/>
            <person name="Spatafora J.W."/>
            <person name="Tedersoo L."/>
            <person name="Vaario L.M."/>
            <person name="Yamada A."/>
            <person name="Yan M."/>
            <person name="Wang P."/>
            <person name="Xu J."/>
            <person name="Bruns T."/>
            <person name="Baldrian P."/>
            <person name="Vilgalys R."/>
            <person name="Dunand C."/>
            <person name="Henrissat B."/>
            <person name="Grigoriev I.V."/>
            <person name="Hibbett D."/>
            <person name="Nagy L.G."/>
            <person name="Martin F.M."/>
        </authorList>
    </citation>
    <scope>NUCLEOTIDE SEQUENCE</scope>
    <source>
        <strain evidence="2">UP504</strain>
    </source>
</reference>
<name>A0A9P6AU16_9AGAM</name>
<keyword evidence="1" id="KW-1133">Transmembrane helix</keyword>
<accession>A0A9P6AU16</accession>
<dbReference type="EMBL" id="MU128993">
    <property type="protein sequence ID" value="KAF9511925.1"/>
    <property type="molecule type" value="Genomic_DNA"/>
</dbReference>
<keyword evidence="3" id="KW-1185">Reference proteome</keyword>
<dbReference type="Proteomes" id="UP000886523">
    <property type="component" value="Unassembled WGS sequence"/>
</dbReference>
<proteinExistence type="predicted"/>